<evidence type="ECO:0000256" key="1">
    <source>
        <dbReference type="SAM" id="MobiDB-lite"/>
    </source>
</evidence>
<evidence type="ECO:0000313" key="2">
    <source>
        <dbReference type="EMBL" id="UQS23717.1"/>
    </source>
</evidence>
<dbReference type="RefSeq" id="WP_205413388.1">
    <property type="nucleotide sequence ID" value="NZ_CP091196.1"/>
</dbReference>
<feature type="region of interest" description="Disordered" evidence="1">
    <location>
        <begin position="87"/>
        <end position="147"/>
    </location>
</feature>
<accession>A0ABY4NUH6</accession>
<reference evidence="2" key="1">
    <citation type="submission" date="2022-01" db="EMBL/GenBank/DDBJ databases">
        <title>PSI-footprinting approach for the identification of protein synthesis inhibitor producers.</title>
        <authorList>
            <person name="Handel F."/>
            <person name="Kulik A."/>
            <person name="Wex K.W."/>
            <person name="Berscheid A."/>
            <person name="Saur J.S."/>
            <person name="Winkler A."/>
            <person name="Wibberg D."/>
            <person name="Kalinowski J."/>
            <person name="Broetz-Oesterhelt H."/>
            <person name="Mast Y."/>
        </authorList>
    </citation>
    <scope>NUCLEOTIDE SEQUENCE</scope>
    <source>
        <strain evidence="2">KNN 49.3e</strain>
    </source>
</reference>
<sequence length="147" mass="15210">MTSSPPEQPSESKTRTATVNLPFVRAEFRAPHVPGRGEVTAALHTARSFLPPPRQLAYWGGLGLLAAVELIEWPVAVAIGVGTAIAGRGKGAAPRQAEADPAEAKPTEVKPAEANPTEVKPAEANPTEAKPAKARAGTQKRGPRGGA</sequence>
<evidence type="ECO:0000313" key="3">
    <source>
        <dbReference type="Proteomes" id="UP000830158"/>
    </source>
</evidence>
<feature type="compositionally biased region" description="Basic and acidic residues" evidence="1">
    <location>
        <begin position="102"/>
        <end position="111"/>
    </location>
</feature>
<name>A0ABY4NUH6_9PSEU</name>
<organism evidence="2 3">
    <name type="scientific">Amycolatopsis thermalba</name>
    <dbReference type="NCBI Taxonomy" id="944492"/>
    <lineage>
        <taxon>Bacteria</taxon>
        <taxon>Bacillati</taxon>
        <taxon>Actinomycetota</taxon>
        <taxon>Actinomycetes</taxon>
        <taxon>Pseudonocardiales</taxon>
        <taxon>Pseudonocardiaceae</taxon>
        <taxon>Amycolatopsis</taxon>
    </lineage>
</organism>
<gene>
    <name evidence="2" type="ORF">L1857_13210</name>
</gene>
<dbReference type="Proteomes" id="UP000830158">
    <property type="component" value="Chromosome"/>
</dbReference>
<protein>
    <recommendedName>
        <fullName evidence="4">Transmembrane protein</fullName>
    </recommendedName>
</protein>
<keyword evidence="3" id="KW-1185">Reference proteome</keyword>
<proteinExistence type="predicted"/>
<evidence type="ECO:0008006" key="4">
    <source>
        <dbReference type="Google" id="ProtNLM"/>
    </source>
</evidence>
<dbReference type="EMBL" id="CP091196">
    <property type="protein sequence ID" value="UQS23717.1"/>
    <property type="molecule type" value="Genomic_DNA"/>
</dbReference>